<protein>
    <submittedName>
        <fullName evidence="1">Uncharacterized protein</fullName>
    </submittedName>
</protein>
<proteinExistence type="predicted"/>
<dbReference type="Proteomes" id="UP000006729">
    <property type="component" value="Chromosome 16"/>
</dbReference>
<evidence type="ECO:0000313" key="1">
    <source>
        <dbReference type="EMBL" id="RQP01457.1"/>
    </source>
</evidence>
<accession>A0A3N7G2P7</accession>
<dbReference type="EMBL" id="CM009305">
    <property type="protein sequence ID" value="RQP01457.1"/>
    <property type="molecule type" value="Genomic_DNA"/>
</dbReference>
<sequence>MVHNHSFPGNPHLKFSFTTSRAYHSVTHL</sequence>
<evidence type="ECO:0000313" key="2">
    <source>
        <dbReference type="Proteomes" id="UP000006729"/>
    </source>
</evidence>
<dbReference type="InParanoid" id="A0A3N7G2P7"/>
<name>A0A3N7G2P7_POPTR</name>
<organism evidence="1 2">
    <name type="scientific">Populus trichocarpa</name>
    <name type="common">Western balsam poplar</name>
    <name type="synonym">Populus balsamifera subsp. trichocarpa</name>
    <dbReference type="NCBI Taxonomy" id="3694"/>
    <lineage>
        <taxon>Eukaryota</taxon>
        <taxon>Viridiplantae</taxon>
        <taxon>Streptophyta</taxon>
        <taxon>Embryophyta</taxon>
        <taxon>Tracheophyta</taxon>
        <taxon>Spermatophyta</taxon>
        <taxon>Magnoliopsida</taxon>
        <taxon>eudicotyledons</taxon>
        <taxon>Gunneridae</taxon>
        <taxon>Pentapetalae</taxon>
        <taxon>rosids</taxon>
        <taxon>fabids</taxon>
        <taxon>Malpighiales</taxon>
        <taxon>Salicaceae</taxon>
        <taxon>Saliceae</taxon>
        <taxon>Populus</taxon>
    </lineage>
</organism>
<gene>
    <name evidence="1" type="ORF">POPTR_016G076950</name>
</gene>
<reference evidence="1 2" key="1">
    <citation type="journal article" date="2006" name="Science">
        <title>The genome of black cottonwood, Populus trichocarpa (Torr. &amp; Gray).</title>
        <authorList>
            <person name="Tuskan G.A."/>
            <person name="Difazio S."/>
            <person name="Jansson S."/>
            <person name="Bohlmann J."/>
            <person name="Grigoriev I."/>
            <person name="Hellsten U."/>
            <person name="Putnam N."/>
            <person name="Ralph S."/>
            <person name="Rombauts S."/>
            <person name="Salamov A."/>
            <person name="Schein J."/>
            <person name="Sterck L."/>
            <person name="Aerts A."/>
            <person name="Bhalerao R.R."/>
            <person name="Bhalerao R.P."/>
            <person name="Blaudez D."/>
            <person name="Boerjan W."/>
            <person name="Brun A."/>
            <person name="Brunner A."/>
            <person name="Busov V."/>
            <person name="Campbell M."/>
            <person name="Carlson J."/>
            <person name="Chalot M."/>
            <person name="Chapman J."/>
            <person name="Chen G.L."/>
            <person name="Cooper D."/>
            <person name="Coutinho P.M."/>
            <person name="Couturier J."/>
            <person name="Covert S."/>
            <person name="Cronk Q."/>
            <person name="Cunningham R."/>
            <person name="Davis J."/>
            <person name="Degroeve S."/>
            <person name="Dejardin A."/>
            <person name="Depamphilis C."/>
            <person name="Detter J."/>
            <person name="Dirks B."/>
            <person name="Dubchak I."/>
            <person name="Duplessis S."/>
            <person name="Ehlting J."/>
            <person name="Ellis B."/>
            <person name="Gendler K."/>
            <person name="Goodstein D."/>
            <person name="Gribskov M."/>
            <person name="Grimwood J."/>
            <person name="Groover A."/>
            <person name="Gunter L."/>
            <person name="Hamberger B."/>
            <person name="Heinze B."/>
            <person name="Helariutta Y."/>
            <person name="Henrissat B."/>
            <person name="Holligan D."/>
            <person name="Holt R."/>
            <person name="Huang W."/>
            <person name="Islam-Faridi N."/>
            <person name="Jones S."/>
            <person name="Jones-Rhoades M."/>
            <person name="Jorgensen R."/>
            <person name="Joshi C."/>
            <person name="Kangasjarvi J."/>
            <person name="Karlsson J."/>
            <person name="Kelleher C."/>
            <person name="Kirkpatrick R."/>
            <person name="Kirst M."/>
            <person name="Kohler A."/>
            <person name="Kalluri U."/>
            <person name="Larimer F."/>
            <person name="Leebens-Mack J."/>
            <person name="Leple J.C."/>
            <person name="Locascio P."/>
            <person name="Lou Y."/>
            <person name="Lucas S."/>
            <person name="Martin F."/>
            <person name="Montanini B."/>
            <person name="Napoli C."/>
            <person name="Nelson D.R."/>
            <person name="Nelson C."/>
            <person name="Nieminen K."/>
            <person name="Nilsson O."/>
            <person name="Pereda V."/>
            <person name="Peter G."/>
            <person name="Philippe R."/>
            <person name="Pilate G."/>
            <person name="Poliakov A."/>
            <person name="Razumovskaya J."/>
            <person name="Richardson P."/>
            <person name="Rinaldi C."/>
            <person name="Ritland K."/>
            <person name="Rouze P."/>
            <person name="Ryaboy D."/>
            <person name="Schmutz J."/>
            <person name="Schrader J."/>
            <person name="Segerman B."/>
            <person name="Shin H."/>
            <person name="Siddiqui A."/>
            <person name="Sterky F."/>
            <person name="Terry A."/>
            <person name="Tsai C.J."/>
            <person name="Uberbacher E."/>
            <person name="Unneberg P."/>
            <person name="Vahala J."/>
            <person name="Wall K."/>
            <person name="Wessler S."/>
            <person name="Yang G."/>
            <person name="Yin T."/>
            <person name="Douglas C."/>
            <person name="Marra M."/>
            <person name="Sandberg G."/>
            <person name="Van de Peer Y."/>
            <person name="Rokhsar D."/>
        </authorList>
    </citation>
    <scope>NUCLEOTIDE SEQUENCE [LARGE SCALE GENOMIC DNA]</scope>
    <source>
        <strain evidence="2">cv. Nisqually</strain>
    </source>
</reference>
<keyword evidence="2" id="KW-1185">Reference proteome</keyword>
<dbReference type="AlphaFoldDB" id="A0A3N7G2P7"/>